<dbReference type="AlphaFoldDB" id="A0A2S9XJY5"/>
<evidence type="ECO:0000256" key="1">
    <source>
        <dbReference type="SAM" id="SignalP"/>
    </source>
</evidence>
<dbReference type="Pfam" id="PF05036">
    <property type="entry name" value="SPOR"/>
    <property type="match status" value="1"/>
</dbReference>
<reference evidence="3 4" key="1">
    <citation type="submission" date="2018-03" db="EMBL/GenBank/DDBJ databases">
        <title>Draft Genome Sequences of the Obligatory Marine Myxobacteria Enhygromyxa salina SWB005.</title>
        <authorList>
            <person name="Poehlein A."/>
            <person name="Moghaddam J.A."/>
            <person name="Harms H."/>
            <person name="Alanjari M."/>
            <person name="Koenig G.M."/>
            <person name="Daniel R."/>
            <person name="Schaeberle T.F."/>
        </authorList>
    </citation>
    <scope>NUCLEOTIDE SEQUENCE [LARGE SCALE GENOMIC DNA]</scope>
    <source>
        <strain evidence="3 4">SWB005</strain>
    </source>
</reference>
<name>A0A2S9XJY5_9BACT</name>
<dbReference type="EMBL" id="PVNK01000190">
    <property type="protein sequence ID" value="PRP93196.1"/>
    <property type="molecule type" value="Genomic_DNA"/>
</dbReference>
<feature type="domain" description="SPOR" evidence="2">
    <location>
        <begin position="127"/>
        <end position="223"/>
    </location>
</feature>
<evidence type="ECO:0000313" key="3">
    <source>
        <dbReference type="EMBL" id="PRP93196.1"/>
    </source>
</evidence>
<dbReference type="InterPro" id="IPR007730">
    <property type="entry name" value="SPOR-like_dom"/>
</dbReference>
<dbReference type="PROSITE" id="PS51257">
    <property type="entry name" value="PROKAR_LIPOPROTEIN"/>
    <property type="match status" value="1"/>
</dbReference>
<dbReference type="Gene3D" id="3.30.70.1070">
    <property type="entry name" value="Sporulation related repeat"/>
    <property type="match status" value="1"/>
</dbReference>
<sequence>MLTRALPIASALALTLTLLTPSTAAACWDGISLKTERLSASIYDESAEWSVDEAHRYANWMARVEALLPEGVEASYFFGGFEFTGAGDLCELAVSADFDGSIEFNEVFDVVARSCGSTKAEIKAARAIEAPVYTVQLLSTSDEDAAKSAAYAINDLGEYWHGFYEVGGFPDTNPSAHVEPATLDDGRVVYRVIVGAFTSAAAAKATRADIQATLGREGMVRRL</sequence>
<dbReference type="GO" id="GO:0042834">
    <property type="term" value="F:peptidoglycan binding"/>
    <property type="evidence" value="ECO:0007669"/>
    <property type="project" value="InterPro"/>
</dbReference>
<dbReference type="PROSITE" id="PS51724">
    <property type="entry name" value="SPOR"/>
    <property type="match status" value="1"/>
</dbReference>
<feature type="chain" id="PRO_5015710728" evidence="1">
    <location>
        <begin position="27"/>
        <end position="223"/>
    </location>
</feature>
<accession>A0A2S9XJY5</accession>
<gene>
    <name evidence="3" type="ORF">ENSA5_44630</name>
</gene>
<proteinExistence type="predicted"/>
<comment type="caution">
    <text evidence="3">The sequence shown here is derived from an EMBL/GenBank/DDBJ whole genome shotgun (WGS) entry which is preliminary data.</text>
</comment>
<dbReference type="OrthoDB" id="9833642at2"/>
<feature type="signal peptide" evidence="1">
    <location>
        <begin position="1"/>
        <end position="26"/>
    </location>
</feature>
<evidence type="ECO:0000259" key="2">
    <source>
        <dbReference type="PROSITE" id="PS51724"/>
    </source>
</evidence>
<organism evidence="3 4">
    <name type="scientific">Enhygromyxa salina</name>
    <dbReference type="NCBI Taxonomy" id="215803"/>
    <lineage>
        <taxon>Bacteria</taxon>
        <taxon>Pseudomonadati</taxon>
        <taxon>Myxococcota</taxon>
        <taxon>Polyangia</taxon>
        <taxon>Nannocystales</taxon>
        <taxon>Nannocystaceae</taxon>
        <taxon>Enhygromyxa</taxon>
    </lineage>
</organism>
<protein>
    <submittedName>
        <fullName evidence="3">Sporulation related domain protein</fullName>
    </submittedName>
</protein>
<dbReference type="Proteomes" id="UP000237968">
    <property type="component" value="Unassembled WGS sequence"/>
</dbReference>
<keyword evidence="1" id="KW-0732">Signal</keyword>
<keyword evidence="4" id="KW-1185">Reference proteome</keyword>
<dbReference type="InterPro" id="IPR036680">
    <property type="entry name" value="SPOR-like_sf"/>
</dbReference>
<evidence type="ECO:0000313" key="4">
    <source>
        <dbReference type="Proteomes" id="UP000237968"/>
    </source>
</evidence>